<sequence>MGLPQVCSSEAAEDVSAAALSVFGQGTVQFAGFRTCSLDEAGVSRADNDIRDCGRRNNPEILKLPNVATSANICPPTPRGGRDVQCPVSRIVGFEPGGSTQGFGTSADSINLHNEADGKKNEHDSSGSSVRKRLLSPLSRAFLSENFGEDSLDIGCSSYQTRTLALTDNNHNKSVPHDSKKVNFGSVNHLTVPDMVLSTCFQSKNLFSSSMMSQPIFFTDGPLLDKKETLSCSNSLPAPAFDGSSTYARSQGETISISSEKTVSTLSFSPLGPRFSERLGALGFKNQNQSEDSYSSLTDIENLLEKSSGNHMIDREEEDISAISHSFEYRQLLNGDFRPSSLENVSGITWSFCQEPVSTPRCTIRSLSGLSVRRSLVGSFEESLLSGRFLCGKTNQKIDGFLAVLSITGGNFSPQSRKLPFCVNSVDGDCFLLYFSSIDLGGCSSSIKCGSQKSKRSLGSDDSQNIKSRLRIPMTGRIQLVLSNPEKTPLHTFLCNYDLSDMPLGTKTFLRQKVTLESSGTPTARSKLQEDLNLKVKNTMTVQSNLLAKTESSSCTDAASARSKLGEEGFSSAKYQNGTSHCVVSEKGDCICDDIFNGTERKSSSACLKANDNIAGVGALRYALHLRFLCPFPKKGSKFKDSKGVGRRFYLYNDLRVVFPQRHSDADEGKLKVEYHYPEDPKYFDVGN</sequence>
<dbReference type="EMBL" id="JAXIOK010000017">
    <property type="protein sequence ID" value="KAK4750528.1"/>
    <property type="molecule type" value="Genomic_DNA"/>
</dbReference>
<dbReference type="Proteomes" id="UP001345219">
    <property type="component" value="Chromosome 4"/>
</dbReference>
<comment type="caution">
    <text evidence="3">The sequence shown here is derived from an EMBL/GenBank/DDBJ whole genome shotgun (WGS) entry which is preliminary data.</text>
</comment>
<evidence type="ECO:0000313" key="4">
    <source>
        <dbReference type="Proteomes" id="UP001345219"/>
    </source>
</evidence>
<dbReference type="AlphaFoldDB" id="A0AAN7PLC3"/>
<keyword evidence="4" id="KW-1185">Reference proteome</keyword>
<accession>A0AAN7PLC3</accession>
<evidence type="ECO:0000259" key="2">
    <source>
        <dbReference type="SMART" id="SM01177"/>
    </source>
</evidence>
<name>A0AAN7PLC3_9MYRT</name>
<proteinExistence type="predicted"/>
<reference evidence="3 4" key="1">
    <citation type="journal article" date="2023" name="Hortic Res">
        <title>Pangenome of water caltrop reveals structural variations and asymmetric subgenome divergence after allopolyploidization.</title>
        <authorList>
            <person name="Zhang X."/>
            <person name="Chen Y."/>
            <person name="Wang L."/>
            <person name="Yuan Y."/>
            <person name="Fang M."/>
            <person name="Shi L."/>
            <person name="Lu R."/>
            <person name="Comes H.P."/>
            <person name="Ma Y."/>
            <person name="Chen Y."/>
            <person name="Huang G."/>
            <person name="Zhou Y."/>
            <person name="Zheng Z."/>
            <person name="Qiu Y."/>
        </authorList>
    </citation>
    <scope>NUCLEOTIDE SEQUENCE [LARGE SCALE GENOMIC DNA]</scope>
    <source>
        <tissue evidence="3">Roots</tissue>
    </source>
</reference>
<organism evidence="3 4">
    <name type="scientific">Trapa incisa</name>
    <dbReference type="NCBI Taxonomy" id="236973"/>
    <lineage>
        <taxon>Eukaryota</taxon>
        <taxon>Viridiplantae</taxon>
        <taxon>Streptophyta</taxon>
        <taxon>Embryophyta</taxon>
        <taxon>Tracheophyta</taxon>
        <taxon>Spermatophyta</taxon>
        <taxon>Magnoliopsida</taxon>
        <taxon>eudicotyledons</taxon>
        <taxon>Gunneridae</taxon>
        <taxon>Pentapetalae</taxon>
        <taxon>rosids</taxon>
        <taxon>malvids</taxon>
        <taxon>Myrtales</taxon>
        <taxon>Lythraceae</taxon>
        <taxon>Trapa</taxon>
    </lineage>
</organism>
<feature type="region of interest" description="Disordered" evidence="1">
    <location>
        <begin position="97"/>
        <end position="130"/>
    </location>
</feature>
<feature type="compositionally biased region" description="Polar residues" evidence="1">
    <location>
        <begin position="102"/>
        <end position="112"/>
    </location>
</feature>
<dbReference type="InterPro" id="IPR033473">
    <property type="entry name" value="Atos-like_C"/>
</dbReference>
<dbReference type="InterPro" id="IPR051506">
    <property type="entry name" value="ATOS_Transcription_Regulators"/>
</dbReference>
<evidence type="ECO:0000256" key="1">
    <source>
        <dbReference type="SAM" id="MobiDB-lite"/>
    </source>
</evidence>
<gene>
    <name evidence="3" type="ORF">SAY87_004010</name>
</gene>
<evidence type="ECO:0000313" key="3">
    <source>
        <dbReference type="EMBL" id="KAK4750528.1"/>
    </source>
</evidence>
<feature type="domain" description="Atos-like conserved" evidence="2">
    <location>
        <begin position="376"/>
        <end position="435"/>
    </location>
</feature>
<dbReference type="InterPro" id="IPR025261">
    <property type="entry name" value="Atos-like_cons_dom"/>
</dbReference>
<dbReference type="PANTHER" id="PTHR13199">
    <property type="entry name" value="GH03947P"/>
    <property type="match status" value="1"/>
</dbReference>
<protein>
    <recommendedName>
        <fullName evidence="2">Atos-like conserved domain-containing protein</fullName>
    </recommendedName>
</protein>
<dbReference type="SMART" id="SM01177">
    <property type="entry name" value="DUF4210"/>
    <property type="match status" value="1"/>
</dbReference>
<dbReference type="PANTHER" id="PTHR13199:SF23">
    <property type="entry name" value="MEIOSIS CHROMOSOME SEGREGATION FAMILY PROTEIN"/>
    <property type="match status" value="1"/>
</dbReference>
<feature type="compositionally biased region" description="Basic and acidic residues" evidence="1">
    <location>
        <begin position="114"/>
        <end position="125"/>
    </location>
</feature>
<dbReference type="Pfam" id="PF13889">
    <property type="entry name" value="Chromosome_seg"/>
    <property type="match status" value="1"/>
</dbReference>